<dbReference type="OrthoDB" id="10429099at2759"/>
<name>A0A9J5X430_SOLCO</name>
<evidence type="ECO:0000313" key="2">
    <source>
        <dbReference type="Proteomes" id="UP000824120"/>
    </source>
</evidence>
<dbReference type="AlphaFoldDB" id="A0A9J5X430"/>
<accession>A0A9J5X430</accession>
<comment type="caution">
    <text evidence="1">The sequence shown here is derived from an EMBL/GenBank/DDBJ whole genome shotgun (WGS) entry which is preliminary data.</text>
</comment>
<proteinExistence type="predicted"/>
<dbReference type="EMBL" id="JACXVP010000010">
    <property type="protein sequence ID" value="KAG5582052.1"/>
    <property type="molecule type" value="Genomic_DNA"/>
</dbReference>
<keyword evidence="2" id="KW-1185">Reference proteome</keyword>
<organism evidence="1 2">
    <name type="scientific">Solanum commersonii</name>
    <name type="common">Commerson's wild potato</name>
    <name type="synonym">Commerson's nightshade</name>
    <dbReference type="NCBI Taxonomy" id="4109"/>
    <lineage>
        <taxon>Eukaryota</taxon>
        <taxon>Viridiplantae</taxon>
        <taxon>Streptophyta</taxon>
        <taxon>Embryophyta</taxon>
        <taxon>Tracheophyta</taxon>
        <taxon>Spermatophyta</taxon>
        <taxon>Magnoliopsida</taxon>
        <taxon>eudicotyledons</taxon>
        <taxon>Gunneridae</taxon>
        <taxon>Pentapetalae</taxon>
        <taxon>asterids</taxon>
        <taxon>lamiids</taxon>
        <taxon>Solanales</taxon>
        <taxon>Solanaceae</taxon>
        <taxon>Solanoideae</taxon>
        <taxon>Solaneae</taxon>
        <taxon>Solanum</taxon>
    </lineage>
</organism>
<protein>
    <submittedName>
        <fullName evidence="1">Uncharacterized protein</fullName>
    </submittedName>
</protein>
<sequence length="140" mass="16161">MLNELPQVVSGYKNEELQEMAMKEEVRSAVEGLNQHKASGPNGMTMVFYQRLHIKIRPCGKLEEMDLKCGKNMLQARDLVEHQILWQTMNGSASLWHDNWIGIGNLYTIAGDNFAWDDRYEKVMELANQRATGVRYENNE</sequence>
<reference evidence="1 2" key="1">
    <citation type="submission" date="2020-09" db="EMBL/GenBank/DDBJ databases">
        <title>De no assembly of potato wild relative species, Solanum commersonii.</title>
        <authorList>
            <person name="Cho K."/>
        </authorList>
    </citation>
    <scope>NUCLEOTIDE SEQUENCE [LARGE SCALE GENOMIC DNA]</scope>
    <source>
        <strain evidence="1">LZ3.2</strain>
        <tissue evidence="1">Leaf</tissue>
    </source>
</reference>
<dbReference type="Proteomes" id="UP000824120">
    <property type="component" value="Chromosome 10"/>
</dbReference>
<evidence type="ECO:0000313" key="1">
    <source>
        <dbReference type="EMBL" id="KAG5582052.1"/>
    </source>
</evidence>
<gene>
    <name evidence="1" type="ORF">H5410_052679</name>
</gene>